<reference evidence="2" key="1">
    <citation type="journal article" date="2019" name="Int. J. Syst. Evol. Microbiol.">
        <title>The Global Catalogue of Microorganisms (GCM) 10K type strain sequencing project: providing services to taxonomists for standard genome sequencing and annotation.</title>
        <authorList>
            <consortium name="The Broad Institute Genomics Platform"/>
            <consortium name="The Broad Institute Genome Sequencing Center for Infectious Disease"/>
            <person name="Wu L."/>
            <person name="Ma J."/>
        </authorList>
    </citation>
    <scope>NUCLEOTIDE SEQUENCE [LARGE SCALE GENOMIC DNA]</scope>
    <source>
        <strain evidence="2">KCTC 52924</strain>
    </source>
</reference>
<evidence type="ECO:0000313" key="2">
    <source>
        <dbReference type="Proteomes" id="UP001597532"/>
    </source>
</evidence>
<evidence type="ECO:0000313" key="1">
    <source>
        <dbReference type="EMBL" id="MFD2788341.1"/>
    </source>
</evidence>
<protein>
    <recommendedName>
        <fullName evidence="3">Lipocalin-like domain-containing protein</fullName>
    </recommendedName>
</protein>
<sequence length="142" mass="15756">MGKFSRIKILLLIILVGSLKGCSREKEESTFEFMEGKWELLHISGGFAGIDEDFEPGSIVWNFHTDSGTLIIENMSNSDALYKGLPTGDYSYSVIIAKKNLFLEVNSQEFGGLTLTNNQMVLNQNIITNGSGADGFILRLKR</sequence>
<keyword evidence="2" id="KW-1185">Reference proteome</keyword>
<dbReference type="EMBL" id="JBHUOK010000002">
    <property type="protein sequence ID" value="MFD2788341.1"/>
    <property type="molecule type" value="Genomic_DNA"/>
</dbReference>
<organism evidence="1 2">
    <name type="scientific">Arenibacter antarcticus</name>
    <dbReference type="NCBI Taxonomy" id="2040469"/>
    <lineage>
        <taxon>Bacteria</taxon>
        <taxon>Pseudomonadati</taxon>
        <taxon>Bacteroidota</taxon>
        <taxon>Flavobacteriia</taxon>
        <taxon>Flavobacteriales</taxon>
        <taxon>Flavobacteriaceae</taxon>
        <taxon>Arenibacter</taxon>
    </lineage>
</organism>
<accession>A0ABW5VAK8</accession>
<name>A0ABW5VAK8_9FLAO</name>
<evidence type="ECO:0008006" key="3">
    <source>
        <dbReference type="Google" id="ProtNLM"/>
    </source>
</evidence>
<proteinExistence type="predicted"/>
<gene>
    <name evidence="1" type="ORF">ACFS1K_01045</name>
</gene>
<dbReference type="Proteomes" id="UP001597532">
    <property type="component" value="Unassembled WGS sequence"/>
</dbReference>
<comment type="caution">
    <text evidence="1">The sequence shown here is derived from an EMBL/GenBank/DDBJ whole genome shotgun (WGS) entry which is preliminary data.</text>
</comment>
<dbReference type="RefSeq" id="WP_251807617.1">
    <property type="nucleotide sequence ID" value="NZ_CP166679.1"/>
</dbReference>